<dbReference type="RefSeq" id="WP_157807815.1">
    <property type="nucleotide sequence ID" value="NZ_JBHTBD010000003.1"/>
</dbReference>
<dbReference type="EMBL" id="JBHTBD010000003">
    <property type="protein sequence ID" value="MFC7295233.1"/>
    <property type="molecule type" value="Genomic_DNA"/>
</dbReference>
<keyword evidence="2" id="KW-1185">Reference proteome</keyword>
<dbReference type="Proteomes" id="UP001596506">
    <property type="component" value="Unassembled WGS sequence"/>
</dbReference>
<gene>
    <name evidence="1" type="ORF">ACFQQA_10900</name>
</gene>
<accession>A0ABW2IWG1</accession>
<evidence type="ECO:0000313" key="2">
    <source>
        <dbReference type="Proteomes" id="UP001596506"/>
    </source>
</evidence>
<dbReference type="InterPro" id="IPR043129">
    <property type="entry name" value="ATPase_NBD"/>
</dbReference>
<proteinExistence type="predicted"/>
<dbReference type="PIRSF" id="PIRSF012293">
    <property type="entry name" value="EutA"/>
    <property type="match status" value="1"/>
</dbReference>
<comment type="caution">
    <text evidence="1">The sequence shown here is derived from an EMBL/GenBank/DDBJ whole genome shotgun (WGS) entry which is preliminary data.</text>
</comment>
<protein>
    <submittedName>
        <fullName evidence="1">Ethanolamine ammonia-lyase reactivating factor EutA</fullName>
    </submittedName>
</protein>
<dbReference type="Pfam" id="PF06277">
    <property type="entry name" value="EutA"/>
    <property type="match status" value="1"/>
</dbReference>
<dbReference type="InterPro" id="IPR009377">
    <property type="entry name" value="EutA"/>
</dbReference>
<dbReference type="SUPFAM" id="SSF53067">
    <property type="entry name" value="Actin-like ATPase domain"/>
    <property type="match status" value="1"/>
</dbReference>
<evidence type="ECO:0000313" key="1">
    <source>
        <dbReference type="EMBL" id="MFC7295233.1"/>
    </source>
</evidence>
<sequence length="488" mass="52382">MATQSPQILQSVGIDIGTSTTQLVFSRLTLKNIAPGSLVPRFAITDKDVYYKSEIHTTPIDTRNRLDIDKIFDLIQAEFDGAGISPNDVDTGAVIITGETARKENARSISARVAKFSGKFVVATAGGKLEAIIAGKGSGAADLSRREFSIVANADIGGGTSNIGVFKNGKAIDSCCVNVGGRMLQIDKASSRITDISEPMRLVLSDLNLELRKGDRISLDVLRRICQRMSAVILECLGMIDPSALATQLLVTAPLRLNYKTDSFMMSGGVADHVYSPRPNMTLEEATQYNDMGPLLGNELANLCRTEKIPLVKPLETIRATVIGAGAQTVDVSGSTILVDEKLLPFKDIPVAIPFVDGIPMDEATIARQVAQSITSFYESDALEKIAIGLLGEQHFSFTDIQVLARGLLKGLEPLVRKTLPLIIVLESDVGKVLGQTMRALDSQLNIVCLDQLVVAEGDYIDIGKPLAGGTVVPVVIKSLVFETKQVE</sequence>
<reference evidence="2" key="1">
    <citation type="journal article" date="2019" name="Int. J. Syst. Evol. Microbiol.">
        <title>The Global Catalogue of Microorganisms (GCM) 10K type strain sequencing project: providing services to taxonomists for standard genome sequencing and annotation.</title>
        <authorList>
            <consortium name="The Broad Institute Genomics Platform"/>
            <consortium name="The Broad Institute Genome Sequencing Center for Infectious Disease"/>
            <person name="Wu L."/>
            <person name="Ma J."/>
        </authorList>
    </citation>
    <scope>NUCLEOTIDE SEQUENCE [LARGE SCALE GENOMIC DNA]</scope>
    <source>
        <strain evidence="2">CCUG 60559</strain>
    </source>
</reference>
<name>A0ABW2IWG1_9GAMM</name>
<organism evidence="1 2">
    <name type="scientific">Marinobacter aromaticivorans</name>
    <dbReference type="NCBI Taxonomy" id="1494078"/>
    <lineage>
        <taxon>Bacteria</taxon>
        <taxon>Pseudomonadati</taxon>
        <taxon>Pseudomonadota</taxon>
        <taxon>Gammaproteobacteria</taxon>
        <taxon>Pseudomonadales</taxon>
        <taxon>Marinobacteraceae</taxon>
        <taxon>Marinobacter</taxon>
    </lineage>
</organism>